<sequence length="199" mass="22695">MARVPDRQREEARAEDDRLLTQIAAGDRRAFETLYDRYAAIVFGLALRMLGDRSSAEEAVQEIFWRVWQRLGSFDRSRAFAPWLFGIAHNYCIDELRRRKVRPQPVYEDDEHPVLSGIPDESDVGDAAIQAEQQRTVRAAIDQLPDEQRQALLLAYYGGLTQQEIAARLGNPLGTVKTRMRLGLQKLRALLEGQSLAEE</sequence>
<organism evidence="7">
    <name type="scientific">uncultured Chloroflexia bacterium</name>
    <dbReference type="NCBI Taxonomy" id="1672391"/>
    <lineage>
        <taxon>Bacteria</taxon>
        <taxon>Bacillati</taxon>
        <taxon>Chloroflexota</taxon>
        <taxon>Chloroflexia</taxon>
        <taxon>environmental samples</taxon>
    </lineage>
</organism>
<dbReference type="SUPFAM" id="SSF88946">
    <property type="entry name" value="Sigma2 domain of RNA polymerase sigma factors"/>
    <property type="match status" value="1"/>
</dbReference>
<evidence type="ECO:0000313" key="7">
    <source>
        <dbReference type="EMBL" id="CAA9363524.1"/>
    </source>
</evidence>
<dbReference type="Gene3D" id="1.10.1740.10">
    <property type="match status" value="1"/>
</dbReference>
<dbReference type="Gene3D" id="1.10.10.10">
    <property type="entry name" value="Winged helix-like DNA-binding domain superfamily/Winged helix DNA-binding domain"/>
    <property type="match status" value="1"/>
</dbReference>
<evidence type="ECO:0000256" key="1">
    <source>
        <dbReference type="ARBA" id="ARBA00010641"/>
    </source>
</evidence>
<name>A0A6J4MMJ0_9CHLR</name>
<keyword evidence="3" id="KW-0731">Sigma factor</keyword>
<dbReference type="InterPro" id="IPR007627">
    <property type="entry name" value="RNA_pol_sigma70_r2"/>
</dbReference>
<feature type="domain" description="RNA polymerase sigma-70 region 2" evidence="5">
    <location>
        <begin position="34"/>
        <end position="100"/>
    </location>
</feature>
<proteinExistence type="inferred from homology"/>
<evidence type="ECO:0000256" key="3">
    <source>
        <dbReference type="ARBA" id="ARBA00023082"/>
    </source>
</evidence>
<dbReference type="InterPro" id="IPR013249">
    <property type="entry name" value="RNA_pol_sigma70_r4_t2"/>
</dbReference>
<keyword evidence="2" id="KW-0805">Transcription regulation</keyword>
<evidence type="ECO:0000259" key="6">
    <source>
        <dbReference type="Pfam" id="PF08281"/>
    </source>
</evidence>
<keyword evidence="4" id="KW-0804">Transcription</keyword>
<evidence type="ECO:0000256" key="2">
    <source>
        <dbReference type="ARBA" id="ARBA00023015"/>
    </source>
</evidence>
<evidence type="ECO:0000256" key="4">
    <source>
        <dbReference type="ARBA" id="ARBA00023163"/>
    </source>
</evidence>
<dbReference type="PANTHER" id="PTHR43133:SF62">
    <property type="entry name" value="RNA POLYMERASE SIGMA FACTOR SIGZ"/>
    <property type="match status" value="1"/>
</dbReference>
<dbReference type="Pfam" id="PF04542">
    <property type="entry name" value="Sigma70_r2"/>
    <property type="match status" value="1"/>
</dbReference>
<dbReference type="Pfam" id="PF08281">
    <property type="entry name" value="Sigma70_r4_2"/>
    <property type="match status" value="1"/>
</dbReference>
<dbReference type="GO" id="GO:0006352">
    <property type="term" value="P:DNA-templated transcription initiation"/>
    <property type="evidence" value="ECO:0007669"/>
    <property type="project" value="InterPro"/>
</dbReference>
<dbReference type="GO" id="GO:0003677">
    <property type="term" value="F:DNA binding"/>
    <property type="evidence" value="ECO:0007669"/>
    <property type="project" value="InterPro"/>
</dbReference>
<dbReference type="EMBL" id="CADCTR010002628">
    <property type="protein sequence ID" value="CAA9363524.1"/>
    <property type="molecule type" value="Genomic_DNA"/>
</dbReference>
<dbReference type="AlphaFoldDB" id="A0A6J4MMJ0"/>
<feature type="domain" description="RNA polymerase sigma factor 70 region 4 type 2" evidence="6">
    <location>
        <begin position="136"/>
        <end position="187"/>
    </location>
</feature>
<comment type="similarity">
    <text evidence="1">Belongs to the sigma-70 factor family. ECF subfamily.</text>
</comment>
<dbReference type="InterPro" id="IPR039425">
    <property type="entry name" value="RNA_pol_sigma-70-like"/>
</dbReference>
<evidence type="ECO:0000259" key="5">
    <source>
        <dbReference type="Pfam" id="PF04542"/>
    </source>
</evidence>
<dbReference type="InterPro" id="IPR036388">
    <property type="entry name" value="WH-like_DNA-bd_sf"/>
</dbReference>
<dbReference type="PANTHER" id="PTHR43133">
    <property type="entry name" value="RNA POLYMERASE ECF-TYPE SIGMA FACTO"/>
    <property type="match status" value="1"/>
</dbReference>
<dbReference type="InterPro" id="IPR013325">
    <property type="entry name" value="RNA_pol_sigma_r2"/>
</dbReference>
<dbReference type="SUPFAM" id="SSF88659">
    <property type="entry name" value="Sigma3 and sigma4 domains of RNA polymerase sigma factors"/>
    <property type="match status" value="1"/>
</dbReference>
<dbReference type="InterPro" id="IPR014284">
    <property type="entry name" value="RNA_pol_sigma-70_dom"/>
</dbReference>
<gene>
    <name evidence="7" type="ORF">AVDCRST_MAG93-7800</name>
</gene>
<reference evidence="7" key="1">
    <citation type="submission" date="2020-02" db="EMBL/GenBank/DDBJ databases">
        <authorList>
            <person name="Meier V. D."/>
        </authorList>
    </citation>
    <scope>NUCLEOTIDE SEQUENCE</scope>
    <source>
        <strain evidence="7">AVDCRST_MAG93</strain>
    </source>
</reference>
<protein>
    <submittedName>
        <fullName evidence="7">RNA polymerase sigma-70 factor</fullName>
    </submittedName>
</protein>
<dbReference type="CDD" id="cd06171">
    <property type="entry name" value="Sigma70_r4"/>
    <property type="match status" value="1"/>
</dbReference>
<dbReference type="InterPro" id="IPR013324">
    <property type="entry name" value="RNA_pol_sigma_r3/r4-like"/>
</dbReference>
<accession>A0A6J4MMJ0</accession>
<dbReference type="GO" id="GO:0016987">
    <property type="term" value="F:sigma factor activity"/>
    <property type="evidence" value="ECO:0007669"/>
    <property type="project" value="UniProtKB-KW"/>
</dbReference>
<dbReference type="NCBIfam" id="TIGR02937">
    <property type="entry name" value="sigma70-ECF"/>
    <property type="match status" value="1"/>
</dbReference>